<proteinExistence type="inferred from homology"/>
<dbReference type="SUPFAM" id="SSF46785">
    <property type="entry name" value="Winged helix' DNA-binding domain"/>
    <property type="match status" value="1"/>
</dbReference>
<dbReference type="RefSeq" id="WP_170196236.1">
    <property type="nucleotide sequence ID" value="NZ_JABBNB010000026.1"/>
</dbReference>
<dbReference type="CDD" id="cd08417">
    <property type="entry name" value="PBP2_Nitroaromatics_like"/>
    <property type="match status" value="1"/>
</dbReference>
<accession>A0A848KYH0</accession>
<evidence type="ECO:0000313" key="7">
    <source>
        <dbReference type="Proteomes" id="UP000550729"/>
    </source>
</evidence>
<dbReference type="Pfam" id="PF03466">
    <property type="entry name" value="LysR_substrate"/>
    <property type="match status" value="1"/>
</dbReference>
<comment type="similarity">
    <text evidence="1">Belongs to the LysR transcriptional regulatory family.</text>
</comment>
<evidence type="ECO:0000256" key="3">
    <source>
        <dbReference type="ARBA" id="ARBA00023125"/>
    </source>
</evidence>
<dbReference type="InterPro" id="IPR037402">
    <property type="entry name" value="YidZ_PBP2"/>
</dbReference>
<name>A0A848KYH0_9ACTN</name>
<dbReference type="PRINTS" id="PR00039">
    <property type="entry name" value="HTHLYSR"/>
</dbReference>
<dbReference type="GO" id="GO:0003700">
    <property type="term" value="F:DNA-binding transcription factor activity"/>
    <property type="evidence" value="ECO:0007669"/>
    <property type="project" value="InterPro"/>
</dbReference>
<evidence type="ECO:0000256" key="4">
    <source>
        <dbReference type="ARBA" id="ARBA00023163"/>
    </source>
</evidence>
<dbReference type="Gene3D" id="1.10.10.10">
    <property type="entry name" value="Winged helix-like DNA-binding domain superfamily/Winged helix DNA-binding domain"/>
    <property type="match status" value="1"/>
</dbReference>
<dbReference type="PANTHER" id="PTHR30118:SF15">
    <property type="entry name" value="TRANSCRIPTIONAL REGULATORY PROTEIN"/>
    <property type="match status" value="1"/>
</dbReference>
<dbReference type="Proteomes" id="UP000550729">
    <property type="component" value="Unassembled WGS sequence"/>
</dbReference>
<dbReference type="InterPro" id="IPR005119">
    <property type="entry name" value="LysR_subst-bd"/>
</dbReference>
<keyword evidence="2" id="KW-0805">Transcription regulation</keyword>
<keyword evidence="3" id="KW-0238">DNA-binding</keyword>
<dbReference type="Pfam" id="PF00126">
    <property type="entry name" value="HTH_1"/>
    <property type="match status" value="1"/>
</dbReference>
<feature type="domain" description="HTH lysR-type" evidence="5">
    <location>
        <begin position="7"/>
        <end position="64"/>
    </location>
</feature>
<evidence type="ECO:0000256" key="1">
    <source>
        <dbReference type="ARBA" id="ARBA00009437"/>
    </source>
</evidence>
<dbReference type="InterPro" id="IPR036390">
    <property type="entry name" value="WH_DNA-bd_sf"/>
</dbReference>
<organism evidence="6 7">
    <name type="scientific">Gordonia asplenii</name>
    <dbReference type="NCBI Taxonomy" id="2725283"/>
    <lineage>
        <taxon>Bacteria</taxon>
        <taxon>Bacillati</taxon>
        <taxon>Actinomycetota</taxon>
        <taxon>Actinomycetes</taxon>
        <taxon>Mycobacteriales</taxon>
        <taxon>Gordoniaceae</taxon>
        <taxon>Gordonia</taxon>
    </lineage>
</organism>
<dbReference type="PROSITE" id="PS50931">
    <property type="entry name" value="HTH_LYSR"/>
    <property type="match status" value="1"/>
</dbReference>
<dbReference type="PANTHER" id="PTHR30118">
    <property type="entry name" value="HTH-TYPE TRANSCRIPTIONAL REGULATOR LEUO-RELATED"/>
    <property type="match status" value="1"/>
</dbReference>
<reference evidence="6 7" key="1">
    <citation type="submission" date="2020-04" db="EMBL/GenBank/DDBJ databases">
        <title>Gordonia sp. nov. TBRC 11910.</title>
        <authorList>
            <person name="Suriyachadkun C."/>
        </authorList>
    </citation>
    <scope>NUCLEOTIDE SEQUENCE [LARGE SCALE GENOMIC DNA]</scope>
    <source>
        <strain evidence="6 7">TBRC 11910</strain>
    </source>
</reference>
<dbReference type="Gene3D" id="3.40.190.10">
    <property type="entry name" value="Periplasmic binding protein-like II"/>
    <property type="match status" value="2"/>
</dbReference>
<comment type="caution">
    <text evidence="6">The sequence shown here is derived from an EMBL/GenBank/DDBJ whole genome shotgun (WGS) entry which is preliminary data.</text>
</comment>
<evidence type="ECO:0000259" key="5">
    <source>
        <dbReference type="PROSITE" id="PS50931"/>
    </source>
</evidence>
<keyword evidence="4" id="KW-0804">Transcription</keyword>
<dbReference type="AlphaFoldDB" id="A0A848KYH0"/>
<dbReference type="InterPro" id="IPR050389">
    <property type="entry name" value="LysR-type_TF"/>
</dbReference>
<protein>
    <submittedName>
        <fullName evidence="6">LysR family transcriptional regulator</fullName>
    </submittedName>
</protein>
<dbReference type="InterPro" id="IPR000847">
    <property type="entry name" value="LysR_HTH_N"/>
</dbReference>
<dbReference type="InterPro" id="IPR036388">
    <property type="entry name" value="WH-like_DNA-bd_sf"/>
</dbReference>
<sequence length="308" mass="34645">MSDLQRIDLNLLVAFDALMAERSVTRAAERMSVGQPAMSASLARLRKLFDDPLLVRDGRGFVLTPMAESLTGPIRQALTLMEGAVGRARAFDPATEHHTFTILASDYVLVVLLRELLNRMADEAPNIRVNVRPITGDYADLLRRGQIDLFIVPREVEESRVSWHSEDLFTDRFVCAVDRDHPQIRDSITLEEFQSLPYLAYDGGPLKSASAMQLQARSVTRTVDVTTQSFVVAPLMLRGTNFLTLLHERFGRAVAEQTGIKLLDPPVELAPITEAMFWGPRHQEDPAHVWLRQQLRRAAGALSEYRSR</sequence>
<dbReference type="GO" id="GO:0003677">
    <property type="term" value="F:DNA binding"/>
    <property type="evidence" value="ECO:0007669"/>
    <property type="project" value="UniProtKB-KW"/>
</dbReference>
<dbReference type="EMBL" id="JABBNB010000026">
    <property type="protein sequence ID" value="NMO03730.1"/>
    <property type="molecule type" value="Genomic_DNA"/>
</dbReference>
<evidence type="ECO:0000313" key="6">
    <source>
        <dbReference type="EMBL" id="NMO03730.1"/>
    </source>
</evidence>
<dbReference type="SUPFAM" id="SSF53850">
    <property type="entry name" value="Periplasmic binding protein-like II"/>
    <property type="match status" value="1"/>
</dbReference>
<gene>
    <name evidence="6" type="ORF">HH308_21160</name>
</gene>
<evidence type="ECO:0000256" key="2">
    <source>
        <dbReference type="ARBA" id="ARBA00023015"/>
    </source>
</evidence>
<keyword evidence="7" id="KW-1185">Reference proteome</keyword>